<feature type="transmembrane region" description="Helical" evidence="6">
    <location>
        <begin position="58"/>
        <end position="84"/>
    </location>
</feature>
<accession>B0TVY1</accession>
<proteinExistence type="predicted"/>
<dbReference type="InterPro" id="IPR052159">
    <property type="entry name" value="Competence_DNA_uptake"/>
</dbReference>
<evidence type="ECO:0000256" key="1">
    <source>
        <dbReference type="ARBA" id="ARBA00004651"/>
    </source>
</evidence>
<evidence type="ECO:0000256" key="3">
    <source>
        <dbReference type="ARBA" id="ARBA00022692"/>
    </source>
</evidence>
<evidence type="ECO:0000256" key="6">
    <source>
        <dbReference type="SAM" id="Phobius"/>
    </source>
</evidence>
<evidence type="ECO:0000256" key="5">
    <source>
        <dbReference type="ARBA" id="ARBA00023136"/>
    </source>
</evidence>
<evidence type="ECO:0000256" key="2">
    <source>
        <dbReference type="ARBA" id="ARBA00022475"/>
    </source>
</evidence>
<keyword evidence="4 6" id="KW-1133">Transmembrane helix</keyword>
<evidence type="ECO:0000256" key="4">
    <source>
        <dbReference type="ARBA" id="ARBA00022989"/>
    </source>
</evidence>
<dbReference type="GO" id="GO:0005886">
    <property type="term" value="C:plasma membrane"/>
    <property type="evidence" value="ECO:0007669"/>
    <property type="project" value="UniProtKB-SubCell"/>
</dbReference>
<dbReference type="Pfam" id="PF03772">
    <property type="entry name" value="Competence"/>
    <property type="match status" value="1"/>
</dbReference>
<name>B0TVY1_FRAP2</name>
<dbReference type="KEGG" id="fph:Fphi_0669"/>
<protein>
    <submittedName>
        <fullName evidence="8">Competence protein</fullName>
    </submittedName>
</protein>
<dbReference type="NCBIfam" id="TIGR00360">
    <property type="entry name" value="ComEC_N-term"/>
    <property type="match status" value="1"/>
</dbReference>
<dbReference type="PANTHER" id="PTHR30619:SF1">
    <property type="entry name" value="RECOMBINATION PROTEIN 2"/>
    <property type="match status" value="1"/>
</dbReference>
<evidence type="ECO:0000313" key="8">
    <source>
        <dbReference type="EMBL" id="ABZ86889.1"/>
    </source>
</evidence>
<feature type="transmembrane region" description="Helical" evidence="6">
    <location>
        <begin position="6"/>
        <end position="23"/>
    </location>
</feature>
<evidence type="ECO:0000259" key="7">
    <source>
        <dbReference type="Pfam" id="PF03772"/>
    </source>
</evidence>
<reference evidence="8" key="1">
    <citation type="submission" date="2009-01" db="EMBL/GenBank/DDBJ databases">
        <title>Complete sequence of chromosome of Francisella philomiragia subsp. philomiragia ATCC 25017.</title>
        <authorList>
            <consortium name="US DOE Joint Genome Institute"/>
            <person name="Copeland A."/>
            <person name="Lucas S."/>
            <person name="Lapidus A."/>
            <person name="Barry K."/>
            <person name="Detter J.C."/>
            <person name="Glavina del Rio T."/>
            <person name="Hammon N."/>
            <person name="Israni S."/>
            <person name="Dalin E."/>
            <person name="Tice H."/>
            <person name="Pitluck S."/>
            <person name="Chain P."/>
            <person name="Malfatti S."/>
            <person name="Shin M."/>
            <person name="Vergez L."/>
            <person name="Schmutz J."/>
            <person name="Larimer F."/>
            <person name="Land M."/>
            <person name="Hauser L."/>
            <person name="Richardson P."/>
        </authorList>
    </citation>
    <scope>NUCLEOTIDE SEQUENCE</scope>
    <source>
        <strain evidence="8">ATCC 25017</strain>
    </source>
</reference>
<keyword evidence="5 6" id="KW-0472">Membrane</keyword>
<feature type="domain" description="ComEC/Rec2-related protein" evidence="7">
    <location>
        <begin position="2"/>
        <end position="139"/>
    </location>
</feature>
<feature type="transmembrane region" description="Helical" evidence="6">
    <location>
        <begin position="30"/>
        <end position="52"/>
    </location>
</feature>
<comment type="subcellular location">
    <subcellularLocation>
        <location evidence="1">Cell membrane</location>
        <topology evidence="1">Multi-pass membrane protein</topology>
    </subcellularLocation>
</comment>
<dbReference type="eggNOG" id="COG0658">
    <property type="taxonomic scope" value="Bacteria"/>
</dbReference>
<feature type="transmembrane region" description="Helical" evidence="6">
    <location>
        <begin position="118"/>
        <end position="139"/>
    </location>
</feature>
<gene>
    <name evidence="8" type="ordered locus">Fphi_0669</name>
</gene>
<dbReference type="HOGENOM" id="CLU_711240_0_0_6"/>
<dbReference type="PANTHER" id="PTHR30619">
    <property type="entry name" value="DNA INTERNALIZATION/COMPETENCE PROTEIN COMEC/REC2"/>
    <property type="match status" value="1"/>
</dbReference>
<sequence length="388" mass="44172">MYSVSLWLSFSAVMLLVIISIVLQQYKSKLVKTLLAQIYLAIFLVPISVYYFGGFSVISILANIVAIPLVSFVIVPLLLVCLLLSYVGLSFWIIPSLVIKLLIAYLSFLTSYAGFIEYWSYFSFFSLIIIIFGIILVIFPFSNSVRLLGLALCLVFLQSSENTSQKNQYFRVHIFDTKNQIVLVEENGQNILYISSKNLANDYVLSNTLGSYLSLVGVKQISYMIVVDADDDSFNSDFIRQIVPIKIIITNLKTEKPFQKCSYKNSFNLSQNTKVKLLSNGTSCFISIKYKNEEFLLIDNSNAKDQQQIYILYNRIINPSIVISPLVIDTKFFKPSSEYLIYTSDQLLNPQAYKNTNIRVFDTYANGAITITVYNDGTLKIRSLFKKY</sequence>
<keyword evidence="3 6" id="KW-0812">Transmembrane</keyword>
<dbReference type="EMBL" id="CP000937">
    <property type="protein sequence ID" value="ABZ86889.1"/>
    <property type="molecule type" value="Genomic_DNA"/>
</dbReference>
<feature type="transmembrane region" description="Helical" evidence="6">
    <location>
        <begin position="91"/>
        <end position="112"/>
    </location>
</feature>
<organism evidence="8">
    <name type="scientific">Francisella philomiragia subsp. philomiragia (strain ATCC 25017 / CCUG 19701 / FSC 153 / O#319-036)</name>
    <dbReference type="NCBI Taxonomy" id="484022"/>
    <lineage>
        <taxon>Bacteria</taxon>
        <taxon>Pseudomonadati</taxon>
        <taxon>Pseudomonadota</taxon>
        <taxon>Gammaproteobacteria</taxon>
        <taxon>Thiotrichales</taxon>
        <taxon>Francisellaceae</taxon>
        <taxon>Francisella</taxon>
    </lineage>
</organism>
<dbReference type="InterPro" id="IPR004477">
    <property type="entry name" value="ComEC_N"/>
</dbReference>
<keyword evidence="2" id="KW-1003">Cell membrane</keyword>
<dbReference type="AlphaFoldDB" id="B0TVY1"/>